<sequence length="117" mass="13818">MSNKTLKNLIKLDLSLFFKEFIEQAVQRSTMDNRVFEKLGKEYLADILESRKEDLSIAIGRYIRENGFVQETVNDKDIQFNYQTVIDSTIYIIKPENIEKFLNAIASYIVSRWLKEE</sequence>
<accession>X0WSE5</accession>
<gene>
    <name evidence="1" type="ORF">S01H1_57910</name>
</gene>
<evidence type="ECO:0000313" key="1">
    <source>
        <dbReference type="EMBL" id="GAG15626.1"/>
    </source>
</evidence>
<dbReference type="AlphaFoldDB" id="X0WSE5"/>
<dbReference type="EMBL" id="BARS01037798">
    <property type="protein sequence ID" value="GAG15626.1"/>
    <property type="molecule type" value="Genomic_DNA"/>
</dbReference>
<organism evidence="1">
    <name type="scientific">marine sediment metagenome</name>
    <dbReference type="NCBI Taxonomy" id="412755"/>
    <lineage>
        <taxon>unclassified sequences</taxon>
        <taxon>metagenomes</taxon>
        <taxon>ecological metagenomes</taxon>
    </lineage>
</organism>
<proteinExistence type="predicted"/>
<reference evidence="1" key="1">
    <citation type="journal article" date="2014" name="Front. Microbiol.">
        <title>High frequency of phylogenetically diverse reductive dehalogenase-homologous genes in deep subseafloor sedimentary metagenomes.</title>
        <authorList>
            <person name="Kawai M."/>
            <person name="Futagami T."/>
            <person name="Toyoda A."/>
            <person name="Takaki Y."/>
            <person name="Nishi S."/>
            <person name="Hori S."/>
            <person name="Arai W."/>
            <person name="Tsubouchi T."/>
            <person name="Morono Y."/>
            <person name="Uchiyama I."/>
            <person name="Ito T."/>
            <person name="Fujiyama A."/>
            <person name="Inagaki F."/>
            <person name="Takami H."/>
        </authorList>
    </citation>
    <scope>NUCLEOTIDE SEQUENCE</scope>
    <source>
        <strain evidence="1">Expedition CK06-06</strain>
    </source>
</reference>
<protein>
    <submittedName>
        <fullName evidence="1">Uncharacterized protein</fullName>
    </submittedName>
</protein>
<name>X0WSE5_9ZZZZ</name>
<comment type="caution">
    <text evidence="1">The sequence shown here is derived from an EMBL/GenBank/DDBJ whole genome shotgun (WGS) entry which is preliminary data.</text>
</comment>